<evidence type="ECO:0000259" key="3">
    <source>
        <dbReference type="Pfam" id="PF03816"/>
    </source>
</evidence>
<organism evidence="4 5">
    <name type="scientific">Nocardioides imazamoxiresistens</name>
    <dbReference type="NCBI Taxonomy" id="3231893"/>
    <lineage>
        <taxon>Bacteria</taxon>
        <taxon>Bacillati</taxon>
        <taxon>Actinomycetota</taxon>
        <taxon>Actinomycetes</taxon>
        <taxon>Propionibacteriales</taxon>
        <taxon>Nocardioidaceae</taxon>
        <taxon>Nocardioides</taxon>
    </lineage>
</organism>
<gene>
    <name evidence="4" type="ORF">RDV89_13380</name>
</gene>
<protein>
    <submittedName>
        <fullName evidence="4">LCP family protein</fullName>
    </submittedName>
</protein>
<comment type="similarity">
    <text evidence="1">Belongs to the LytR/CpsA/Psr (LCP) family.</text>
</comment>
<keyword evidence="5" id="KW-1185">Reference proteome</keyword>
<name>A0ABU3PXW0_9ACTN</name>
<accession>A0ABU3PXW0</accession>
<evidence type="ECO:0000256" key="2">
    <source>
        <dbReference type="SAM" id="MobiDB-lite"/>
    </source>
</evidence>
<evidence type="ECO:0000313" key="5">
    <source>
        <dbReference type="Proteomes" id="UP001268542"/>
    </source>
</evidence>
<dbReference type="InterPro" id="IPR004474">
    <property type="entry name" value="LytR_CpsA_psr"/>
</dbReference>
<evidence type="ECO:0000313" key="4">
    <source>
        <dbReference type="EMBL" id="MDT9594069.1"/>
    </source>
</evidence>
<dbReference type="PANTHER" id="PTHR33392">
    <property type="entry name" value="POLYISOPRENYL-TEICHOIC ACID--PEPTIDOGLYCAN TEICHOIC ACID TRANSFERASE TAGU"/>
    <property type="match status" value="1"/>
</dbReference>
<feature type="compositionally biased region" description="Acidic residues" evidence="2">
    <location>
        <begin position="364"/>
        <end position="382"/>
    </location>
</feature>
<dbReference type="Proteomes" id="UP001268542">
    <property type="component" value="Unassembled WGS sequence"/>
</dbReference>
<dbReference type="NCBIfam" id="TIGR00350">
    <property type="entry name" value="lytR_cpsA_psr"/>
    <property type="match status" value="1"/>
</dbReference>
<evidence type="ECO:0000256" key="1">
    <source>
        <dbReference type="ARBA" id="ARBA00006068"/>
    </source>
</evidence>
<dbReference type="Pfam" id="PF03816">
    <property type="entry name" value="LytR_cpsA_psr"/>
    <property type="match status" value="1"/>
</dbReference>
<sequence>MPKRRARRKRRHTVLRAVLATTLTLVIVTGMAVTFLFRQLSDNITGLDNVDEILGDRPDKITAADEPHDALNILLIGSDKEDGGKSRSDTTIILHLSANREFAYGVSLPRDAIVDRPDCRDSDLETIPGADEVMFNTAYSEGGPLCTQETVEELTGIYVDAVVEMDFGGFEDMVDAIGGVEVCLTEPIEESRYNKALPKSGTFTADGEEALIYVRERHQLSINGDIGRMKRQQAFLASLANKVVSAETLTSPTAVYDFLDATTRSMTITEEYASVGRLADLGLQFNGIGVDNIQFITVPNEEWEVDPNRLIWTEDADDLWELIRTDQPLSGEFLEGAITAEESGGSISTGDASGTPETSTTDDATTDPTDDGTEDEATDENPVEGLTPEDVARQNGLCS</sequence>
<proteinExistence type="inferred from homology"/>
<reference evidence="4 5" key="1">
    <citation type="submission" date="2023-08" db="EMBL/GenBank/DDBJ databases">
        <title>Nocardioides seae sp. nov., a bacterium isolated from a soil.</title>
        <authorList>
            <person name="Wang X."/>
        </authorList>
    </citation>
    <scope>NUCLEOTIDE SEQUENCE [LARGE SCALE GENOMIC DNA]</scope>
    <source>
        <strain evidence="4 5">YZH12</strain>
    </source>
</reference>
<dbReference type="EMBL" id="JAVYII010000005">
    <property type="protein sequence ID" value="MDT9594069.1"/>
    <property type="molecule type" value="Genomic_DNA"/>
</dbReference>
<dbReference type="PANTHER" id="PTHR33392:SF6">
    <property type="entry name" value="POLYISOPRENYL-TEICHOIC ACID--PEPTIDOGLYCAN TEICHOIC ACID TRANSFERASE TAGU"/>
    <property type="match status" value="1"/>
</dbReference>
<dbReference type="InterPro" id="IPR050922">
    <property type="entry name" value="LytR/CpsA/Psr_CW_biosynth"/>
</dbReference>
<comment type="caution">
    <text evidence="4">The sequence shown here is derived from an EMBL/GenBank/DDBJ whole genome shotgun (WGS) entry which is preliminary data.</text>
</comment>
<feature type="domain" description="Cell envelope-related transcriptional attenuator" evidence="3">
    <location>
        <begin position="87"/>
        <end position="244"/>
    </location>
</feature>
<dbReference type="RefSeq" id="WP_315733638.1">
    <property type="nucleotide sequence ID" value="NZ_JAVYII010000005.1"/>
</dbReference>
<dbReference type="Gene3D" id="3.40.630.190">
    <property type="entry name" value="LCP protein"/>
    <property type="match status" value="1"/>
</dbReference>
<feature type="compositionally biased region" description="Low complexity" evidence="2">
    <location>
        <begin position="354"/>
        <end position="363"/>
    </location>
</feature>
<feature type="region of interest" description="Disordered" evidence="2">
    <location>
        <begin position="341"/>
        <end position="399"/>
    </location>
</feature>